<protein>
    <submittedName>
        <fullName evidence="1">Uncharacterized protein</fullName>
    </submittedName>
</protein>
<organism evidence="1 2">
    <name type="scientific">Ascochyta lentis</name>
    <dbReference type="NCBI Taxonomy" id="205686"/>
    <lineage>
        <taxon>Eukaryota</taxon>
        <taxon>Fungi</taxon>
        <taxon>Dikarya</taxon>
        <taxon>Ascomycota</taxon>
        <taxon>Pezizomycotina</taxon>
        <taxon>Dothideomycetes</taxon>
        <taxon>Pleosporomycetidae</taxon>
        <taxon>Pleosporales</taxon>
        <taxon>Pleosporineae</taxon>
        <taxon>Didymellaceae</taxon>
        <taxon>Ascochyta</taxon>
    </lineage>
</organism>
<dbReference type="AlphaFoldDB" id="A0A8H7MDS9"/>
<proteinExistence type="predicted"/>
<evidence type="ECO:0000313" key="1">
    <source>
        <dbReference type="EMBL" id="KAF9691120.1"/>
    </source>
</evidence>
<keyword evidence="2" id="KW-1185">Reference proteome</keyword>
<accession>A0A8H7MDS9</accession>
<evidence type="ECO:0000313" key="2">
    <source>
        <dbReference type="Proteomes" id="UP000651452"/>
    </source>
</evidence>
<name>A0A8H7MDS9_9PLEO</name>
<reference evidence="1" key="1">
    <citation type="submission" date="2018-12" db="EMBL/GenBank/DDBJ databases">
        <authorList>
            <person name="Syme R.A."/>
            <person name="Farfan-Caceres L."/>
            <person name="Lichtenzveig J."/>
        </authorList>
    </citation>
    <scope>NUCLEOTIDE SEQUENCE</scope>
    <source>
        <strain evidence="1">Al4</strain>
    </source>
</reference>
<sequence length="225" mass="24676">MAAKFSRRPSHLSEPLSPSIIPELSILPHPLSTDALPCGQLVSQTSKHTPSTLEDRDYDDIGTRWYKDVIFFDSATGTFLESFGGTHLVEKALGSGQEAGTIEAEEQRVRLLKDAESSLKRIWAEDDGARKWIKEQQGDAGFVVAIRAVSNASYKRARLVDTGVKTWEVVREVGGEDASGKRRDSGLDVKPTNSKFDVVGVVVRRIVMEGDDVGLGGELGAEYWK</sequence>
<comment type="caution">
    <text evidence="1">The sequence shown here is derived from an EMBL/GenBank/DDBJ whole genome shotgun (WGS) entry which is preliminary data.</text>
</comment>
<dbReference type="EMBL" id="RZGK01000021">
    <property type="protein sequence ID" value="KAF9691120.1"/>
    <property type="molecule type" value="Genomic_DNA"/>
</dbReference>
<reference evidence="1" key="2">
    <citation type="submission" date="2020-09" db="EMBL/GenBank/DDBJ databases">
        <title>Reference genome assembly for Australian Ascochyta lentis isolate Al4.</title>
        <authorList>
            <person name="Lee R.C."/>
            <person name="Farfan-Caceres L.M."/>
            <person name="Debler J.W."/>
            <person name="Williams A.H."/>
            <person name="Henares B.M."/>
        </authorList>
    </citation>
    <scope>NUCLEOTIDE SEQUENCE</scope>
    <source>
        <strain evidence="1">Al4</strain>
    </source>
</reference>
<dbReference type="Proteomes" id="UP000651452">
    <property type="component" value="Unassembled WGS sequence"/>
</dbReference>
<dbReference type="OrthoDB" id="3920403at2759"/>
<gene>
    <name evidence="1" type="ORF">EKO04_010593</name>
</gene>